<dbReference type="Proteomes" id="UP000594638">
    <property type="component" value="Unassembled WGS sequence"/>
</dbReference>
<keyword evidence="4" id="KW-1185">Reference proteome</keyword>
<dbReference type="AlphaFoldDB" id="A0A8S0RKW1"/>
<organism evidence="3 4">
    <name type="scientific">Olea europaea subsp. europaea</name>
    <dbReference type="NCBI Taxonomy" id="158383"/>
    <lineage>
        <taxon>Eukaryota</taxon>
        <taxon>Viridiplantae</taxon>
        <taxon>Streptophyta</taxon>
        <taxon>Embryophyta</taxon>
        <taxon>Tracheophyta</taxon>
        <taxon>Spermatophyta</taxon>
        <taxon>Magnoliopsida</taxon>
        <taxon>eudicotyledons</taxon>
        <taxon>Gunneridae</taxon>
        <taxon>Pentapetalae</taxon>
        <taxon>asterids</taxon>
        <taxon>lamiids</taxon>
        <taxon>Lamiales</taxon>
        <taxon>Oleaceae</taxon>
        <taxon>Oleeae</taxon>
        <taxon>Olea</taxon>
    </lineage>
</organism>
<name>A0A8S0RKW1_OLEEU</name>
<feature type="domain" description="CUE" evidence="2">
    <location>
        <begin position="109"/>
        <end position="152"/>
    </location>
</feature>
<evidence type="ECO:0000313" key="4">
    <source>
        <dbReference type="Proteomes" id="UP000594638"/>
    </source>
</evidence>
<dbReference type="GO" id="GO:0043130">
    <property type="term" value="F:ubiquitin binding"/>
    <property type="evidence" value="ECO:0007669"/>
    <property type="project" value="InterPro"/>
</dbReference>
<dbReference type="PROSITE" id="PS51140">
    <property type="entry name" value="CUE"/>
    <property type="match status" value="1"/>
</dbReference>
<evidence type="ECO:0000256" key="1">
    <source>
        <dbReference type="SAM" id="MobiDB-lite"/>
    </source>
</evidence>
<proteinExistence type="predicted"/>
<dbReference type="PANTHER" id="PTHR37252">
    <property type="entry name" value="POLYADENYLATE-BINDING PROTEIN-INTERACTING PROTEIN 6"/>
    <property type="match status" value="1"/>
</dbReference>
<dbReference type="PANTHER" id="PTHR37252:SF3">
    <property type="entry name" value="POLYADENYLATE-BINDING PROTEIN-INTERACTING PROTEIN 6"/>
    <property type="match status" value="1"/>
</dbReference>
<protein>
    <submittedName>
        <fullName evidence="3">Polyadenylate-binding -interacting 6 isoform X1</fullName>
    </submittedName>
</protein>
<accession>A0A8S0RKW1</accession>
<dbReference type="Gene3D" id="1.10.8.10">
    <property type="entry name" value="DNA helicase RuvA subunit, C-terminal domain"/>
    <property type="match status" value="1"/>
</dbReference>
<comment type="caution">
    <text evidence="3">The sequence shown here is derived from an EMBL/GenBank/DDBJ whole genome shotgun (WGS) entry which is preliminary data.</text>
</comment>
<feature type="compositionally biased region" description="Low complexity" evidence="1">
    <location>
        <begin position="188"/>
        <end position="199"/>
    </location>
</feature>
<gene>
    <name evidence="3" type="ORF">OLEA9_A097199</name>
</gene>
<evidence type="ECO:0000313" key="3">
    <source>
        <dbReference type="EMBL" id="CAA2979902.1"/>
    </source>
</evidence>
<sequence>MRPRTLKLNPNATSYIPFSQRGAADEGEDFGFSAKESNSRNEAVWFGYQSEDALIHGQHQNVSQNYIQCTDILQTAEFSKLKDHCGGELYASSSHNQNVMAEQFTLEEVFDMDLAYLQMRFPDIAKDCLSEVYLASNCDTESAIDMLNQLEQSPVDLSEKLPESLYIDDVLESASYRELPLQKLKNMTGESGASTSGSSNLAFDNKTGGI</sequence>
<dbReference type="InterPro" id="IPR038981">
    <property type="entry name" value="CID5/CID6"/>
</dbReference>
<dbReference type="EMBL" id="CACTIH010003636">
    <property type="protein sequence ID" value="CAA2979902.1"/>
    <property type="molecule type" value="Genomic_DNA"/>
</dbReference>
<dbReference type="OrthoDB" id="769720at2759"/>
<reference evidence="3 4" key="1">
    <citation type="submission" date="2019-12" db="EMBL/GenBank/DDBJ databases">
        <authorList>
            <person name="Alioto T."/>
            <person name="Alioto T."/>
            <person name="Gomez Garrido J."/>
        </authorList>
    </citation>
    <scope>NUCLEOTIDE SEQUENCE [LARGE SCALE GENOMIC DNA]</scope>
</reference>
<evidence type="ECO:0000259" key="2">
    <source>
        <dbReference type="PROSITE" id="PS51140"/>
    </source>
</evidence>
<dbReference type="InterPro" id="IPR003892">
    <property type="entry name" value="CUE"/>
</dbReference>
<dbReference type="Gramene" id="OE9A097199T1">
    <property type="protein sequence ID" value="OE9A097199C1"/>
    <property type="gene ID" value="OE9A097199"/>
</dbReference>
<feature type="region of interest" description="Disordered" evidence="1">
    <location>
        <begin position="187"/>
        <end position="210"/>
    </location>
</feature>